<feature type="binding site" evidence="5">
    <location>
        <begin position="146"/>
        <end position="150"/>
    </location>
    <ligand>
        <name>substrate</name>
    </ligand>
</feature>
<dbReference type="SUPFAM" id="SSF53474">
    <property type="entry name" value="alpha/beta-Hydrolases"/>
    <property type="match status" value="1"/>
</dbReference>
<proteinExistence type="inferred from homology"/>
<keyword evidence="1 5" id="KW-0719">Serine esterase</keyword>
<keyword evidence="8" id="KW-1185">Reference proteome</keyword>
<feature type="domain" description="AB hydrolase-1" evidence="6">
    <location>
        <begin position="15"/>
        <end position="244"/>
    </location>
</feature>
<gene>
    <name evidence="5 7" type="primary">bioH</name>
    <name evidence="7" type="ORF">DXX94_10490</name>
</gene>
<dbReference type="InterPro" id="IPR050266">
    <property type="entry name" value="AB_hydrolase_sf"/>
</dbReference>
<comment type="function">
    <text evidence="5">The physiological role of BioH is to remove the methyl group introduced by BioC when the pimeloyl moiety is complete. It allows to synthesize pimeloyl-ACP via the fatty acid synthetic pathway through the hydrolysis of the ester bonds of pimeloyl-ACP esters.</text>
</comment>
<evidence type="ECO:0000256" key="3">
    <source>
        <dbReference type="ARBA" id="ARBA00022756"/>
    </source>
</evidence>
<dbReference type="Proteomes" id="UP000256899">
    <property type="component" value="Unassembled WGS sequence"/>
</dbReference>
<feature type="active site" evidence="5">
    <location>
        <position position="238"/>
    </location>
</feature>
<dbReference type="NCBIfam" id="TIGR01738">
    <property type="entry name" value="bioH"/>
    <property type="match status" value="1"/>
</dbReference>
<name>A0A3E0U3F7_9GAMM</name>
<evidence type="ECO:0000313" key="7">
    <source>
        <dbReference type="EMBL" id="REL31103.1"/>
    </source>
</evidence>
<evidence type="ECO:0000256" key="4">
    <source>
        <dbReference type="ARBA" id="ARBA00022801"/>
    </source>
</evidence>
<dbReference type="PANTHER" id="PTHR43798:SF31">
    <property type="entry name" value="AB HYDROLASE SUPERFAMILY PROTEIN YCLE"/>
    <property type="match status" value="1"/>
</dbReference>
<dbReference type="GO" id="GO:0005737">
    <property type="term" value="C:cytoplasm"/>
    <property type="evidence" value="ECO:0007669"/>
    <property type="project" value="UniProtKB-SubCell"/>
</dbReference>
<dbReference type="InterPro" id="IPR010076">
    <property type="entry name" value="BioH"/>
</dbReference>
<dbReference type="AlphaFoldDB" id="A0A3E0U3F7"/>
<dbReference type="GO" id="GO:0016020">
    <property type="term" value="C:membrane"/>
    <property type="evidence" value="ECO:0007669"/>
    <property type="project" value="TreeGrafter"/>
</dbReference>
<comment type="caution">
    <text evidence="7">The sequence shown here is derived from an EMBL/GenBank/DDBJ whole genome shotgun (WGS) entry which is preliminary data.</text>
</comment>
<reference evidence="8" key="1">
    <citation type="submission" date="2018-08" db="EMBL/GenBank/DDBJ databases">
        <title>Thalassotalea euphylliae genome.</title>
        <authorList>
            <person name="Summers S."/>
            <person name="Rice S.A."/>
            <person name="Freckelton M.L."/>
            <person name="Nedved B.T."/>
            <person name="Hadfield M.G."/>
        </authorList>
    </citation>
    <scope>NUCLEOTIDE SEQUENCE [LARGE SCALE GENOMIC DNA]</scope>
    <source>
        <strain evidence="8">H3</strain>
    </source>
</reference>
<comment type="pathway">
    <text evidence="5">Cofactor biosynthesis; biotin biosynthesis.</text>
</comment>
<dbReference type="InterPro" id="IPR000073">
    <property type="entry name" value="AB_hydrolase_1"/>
</dbReference>
<dbReference type="PANTHER" id="PTHR43798">
    <property type="entry name" value="MONOACYLGLYCEROL LIPASE"/>
    <property type="match status" value="1"/>
</dbReference>
<evidence type="ECO:0000256" key="2">
    <source>
        <dbReference type="ARBA" id="ARBA00022490"/>
    </source>
</evidence>
<organism evidence="7 8">
    <name type="scientific">Thalassotalea euphylliae</name>
    <dbReference type="NCBI Taxonomy" id="1655234"/>
    <lineage>
        <taxon>Bacteria</taxon>
        <taxon>Pseudomonadati</taxon>
        <taxon>Pseudomonadota</taxon>
        <taxon>Gammaproteobacteria</taxon>
        <taxon>Alteromonadales</taxon>
        <taxon>Colwelliaceae</taxon>
        <taxon>Thalassotalea</taxon>
    </lineage>
</organism>
<evidence type="ECO:0000259" key="6">
    <source>
        <dbReference type="Pfam" id="PF00561"/>
    </source>
</evidence>
<sequence>MAQSLKFSSIGQGTPIVLLHGWGLNSGVFEPLAVKLAERFKVISIDLPGYGDNVDCLPAHYELADLAELVYQSVAEPAVYLGWSLGGLVATQIARTAPQNDVLGLVHVATSPYFVENHDWPGIKPELLATFHQQLAKDIGKTLSGFLKIQAMGSNHIKEDIRQIQQLVMAKPLPDRKALEQGLHILASADTRADLAQIKMPFLRIYGKMDSLVPKKVINLVDNLAKNSDLVVFDKASHAPFISNFQEFVEHLNAWLSDNTGHY</sequence>
<keyword evidence="4 5" id="KW-0378">Hydrolase</keyword>
<feature type="binding site" evidence="5">
    <location>
        <begin position="84"/>
        <end position="85"/>
    </location>
    <ligand>
        <name>substrate</name>
    </ligand>
</feature>
<keyword evidence="3 5" id="KW-0093">Biotin biosynthesis</keyword>
<comment type="similarity">
    <text evidence="5">Belongs to the AB hydrolase superfamily. Carboxylesterase BioH family.</text>
</comment>
<protein>
    <recommendedName>
        <fullName evidence="5">Pimeloyl-[acyl-carrier protein] methyl ester esterase</fullName>
        <ecNumber evidence="5">3.1.1.85</ecNumber>
    </recommendedName>
    <alternativeName>
        <fullName evidence="5">Biotin synthesis protein BioH</fullName>
    </alternativeName>
    <alternativeName>
        <fullName evidence="5">Carboxylesterase BioH</fullName>
    </alternativeName>
</protein>
<accession>A0A3E0U3F7</accession>
<comment type="catalytic activity">
    <reaction evidence="5">
        <text>6-carboxyhexanoyl-[ACP] methyl ester + H2O = 6-carboxyhexanoyl-[ACP] + methanol + H(+)</text>
        <dbReference type="Rhea" id="RHEA:42700"/>
        <dbReference type="Rhea" id="RHEA-COMP:9955"/>
        <dbReference type="Rhea" id="RHEA-COMP:10186"/>
        <dbReference type="ChEBI" id="CHEBI:15377"/>
        <dbReference type="ChEBI" id="CHEBI:15378"/>
        <dbReference type="ChEBI" id="CHEBI:17790"/>
        <dbReference type="ChEBI" id="CHEBI:78846"/>
        <dbReference type="ChEBI" id="CHEBI:82735"/>
        <dbReference type="EC" id="3.1.1.85"/>
    </reaction>
</comment>
<dbReference type="UniPathway" id="UPA00078"/>
<dbReference type="RefSeq" id="WP_116015695.1">
    <property type="nucleotide sequence ID" value="NZ_QUOT01000001.1"/>
</dbReference>
<dbReference type="HAMAP" id="MF_01260">
    <property type="entry name" value="Carboxylester"/>
    <property type="match status" value="1"/>
</dbReference>
<feature type="active site" description="Nucleophile" evidence="5">
    <location>
        <position position="84"/>
    </location>
</feature>
<feature type="active site" evidence="5">
    <location>
        <position position="210"/>
    </location>
</feature>
<dbReference type="EMBL" id="QUOT01000001">
    <property type="protein sequence ID" value="REL31103.1"/>
    <property type="molecule type" value="Genomic_DNA"/>
</dbReference>
<comment type="subcellular location">
    <subcellularLocation>
        <location evidence="5">Cytoplasm</location>
    </subcellularLocation>
</comment>
<dbReference type="Gene3D" id="3.40.50.1820">
    <property type="entry name" value="alpha/beta hydrolase"/>
    <property type="match status" value="1"/>
</dbReference>
<dbReference type="GO" id="GO:0090499">
    <property type="term" value="F:pimelyl-[acyl-carrier protein] methyl ester esterase activity"/>
    <property type="evidence" value="ECO:0007669"/>
    <property type="project" value="UniProtKB-EC"/>
</dbReference>
<feature type="binding site" evidence="5">
    <location>
        <position position="22"/>
    </location>
    <ligand>
        <name>substrate</name>
    </ligand>
</feature>
<dbReference type="Pfam" id="PF00561">
    <property type="entry name" value="Abhydrolase_1"/>
    <property type="match status" value="1"/>
</dbReference>
<dbReference type="InterPro" id="IPR029058">
    <property type="entry name" value="AB_hydrolase_fold"/>
</dbReference>
<dbReference type="GO" id="GO:0009102">
    <property type="term" value="P:biotin biosynthetic process"/>
    <property type="evidence" value="ECO:0007669"/>
    <property type="project" value="UniProtKB-UniRule"/>
</dbReference>
<keyword evidence="2 5" id="KW-0963">Cytoplasm</keyword>
<dbReference type="EC" id="3.1.1.85" evidence="5"/>
<evidence type="ECO:0000313" key="8">
    <source>
        <dbReference type="Proteomes" id="UP000256899"/>
    </source>
</evidence>
<evidence type="ECO:0000256" key="5">
    <source>
        <dbReference type="HAMAP-Rule" id="MF_01260"/>
    </source>
</evidence>
<comment type="subunit">
    <text evidence="5">Monomer.</text>
</comment>
<dbReference type="PRINTS" id="PR00111">
    <property type="entry name" value="ABHYDROLASE"/>
</dbReference>
<feature type="binding site" evidence="5">
    <location>
        <position position="238"/>
    </location>
    <ligand>
        <name>substrate</name>
    </ligand>
</feature>
<evidence type="ECO:0000256" key="1">
    <source>
        <dbReference type="ARBA" id="ARBA00022487"/>
    </source>
</evidence>